<feature type="non-terminal residue" evidence="1">
    <location>
        <position position="1"/>
    </location>
</feature>
<dbReference type="Proteomes" id="UP000663823">
    <property type="component" value="Unassembled WGS sequence"/>
</dbReference>
<sequence>YLHIGQYIEARDKFDKCLQKNTDTTDSISKQQQRNSLSQEKILNDIISYLEASLPLKYSMKCQYLTEQQIRQARQTRTSLKYLN</sequence>
<reference evidence="1" key="1">
    <citation type="submission" date="2021-02" db="EMBL/GenBank/DDBJ databases">
        <authorList>
            <person name="Nowell W R."/>
        </authorList>
    </citation>
    <scope>NUCLEOTIDE SEQUENCE</scope>
</reference>
<gene>
    <name evidence="1" type="ORF">OTI717_LOCUS36182</name>
</gene>
<dbReference type="EMBL" id="CAJOAX010014984">
    <property type="protein sequence ID" value="CAF4150072.1"/>
    <property type="molecule type" value="Genomic_DNA"/>
</dbReference>
<comment type="caution">
    <text evidence="1">The sequence shown here is derived from an EMBL/GenBank/DDBJ whole genome shotgun (WGS) entry which is preliminary data.</text>
</comment>
<proteinExistence type="predicted"/>
<evidence type="ECO:0000313" key="1">
    <source>
        <dbReference type="EMBL" id="CAF4150072.1"/>
    </source>
</evidence>
<dbReference type="AlphaFoldDB" id="A0A819YI61"/>
<protein>
    <submittedName>
        <fullName evidence="1">Uncharacterized protein</fullName>
    </submittedName>
</protein>
<organism evidence="1 2">
    <name type="scientific">Rotaria sordida</name>
    <dbReference type="NCBI Taxonomy" id="392033"/>
    <lineage>
        <taxon>Eukaryota</taxon>
        <taxon>Metazoa</taxon>
        <taxon>Spiralia</taxon>
        <taxon>Gnathifera</taxon>
        <taxon>Rotifera</taxon>
        <taxon>Eurotatoria</taxon>
        <taxon>Bdelloidea</taxon>
        <taxon>Philodinida</taxon>
        <taxon>Philodinidae</taxon>
        <taxon>Rotaria</taxon>
    </lineage>
</organism>
<accession>A0A819YI61</accession>
<evidence type="ECO:0000313" key="2">
    <source>
        <dbReference type="Proteomes" id="UP000663823"/>
    </source>
</evidence>
<name>A0A819YI61_9BILA</name>